<evidence type="ECO:0000313" key="8">
    <source>
        <dbReference type="Proteomes" id="UP000305887"/>
    </source>
</evidence>
<dbReference type="GO" id="GO:0016811">
    <property type="term" value="F:hydrolase activity, acting on carbon-nitrogen (but not peptide) bonds, in linear amides"/>
    <property type="evidence" value="ECO:0007669"/>
    <property type="project" value="InterPro"/>
</dbReference>
<dbReference type="RefSeq" id="WP_139075260.1">
    <property type="nucleotide sequence ID" value="NZ_VDFU01000003.1"/>
</dbReference>
<evidence type="ECO:0000256" key="4">
    <source>
        <dbReference type="ARBA" id="ARBA00022989"/>
    </source>
</evidence>
<dbReference type="InterPro" id="IPR008901">
    <property type="entry name" value="ACER"/>
</dbReference>
<proteinExistence type="predicted"/>
<feature type="transmembrane region" description="Helical" evidence="6">
    <location>
        <begin position="20"/>
        <end position="36"/>
    </location>
</feature>
<dbReference type="GO" id="GO:0016020">
    <property type="term" value="C:membrane"/>
    <property type="evidence" value="ECO:0007669"/>
    <property type="project" value="UniProtKB-SubCell"/>
</dbReference>
<evidence type="ECO:0000256" key="5">
    <source>
        <dbReference type="ARBA" id="ARBA00023136"/>
    </source>
</evidence>
<evidence type="ECO:0000313" key="7">
    <source>
        <dbReference type="EMBL" id="TNC51838.1"/>
    </source>
</evidence>
<reference evidence="7 8" key="1">
    <citation type="submission" date="2019-06" db="EMBL/GenBank/DDBJ databases">
        <title>YIM 131921 draft genome.</title>
        <authorList>
            <person name="Jiang L."/>
        </authorList>
    </citation>
    <scope>NUCLEOTIDE SEQUENCE [LARGE SCALE GENOMIC DNA]</scope>
    <source>
        <strain evidence="7 8">YIM 131921</strain>
    </source>
</reference>
<dbReference type="Pfam" id="PF05875">
    <property type="entry name" value="Ceramidase"/>
    <property type="match status" value="1"/>
</dbReference>
<evidence type="ECO:0008006" key="9">
    <source>
        <dbReference type="Google" id="ProtNLM"/>
    </source>
</evidence>
<dbReference type="EMBL" id="VDFU01000003">
    <property type="protein sequence ID" value="TNC51838.1"/>
    <property type="molecule type" value="Genomic_DNA"/>
</dbReference>
<keyword evidence="3" id="KW-0378">Hydrolase</keyword>
<comment type="caution">
    <text evidence="7">The sequence shown here is derived from an EMBL/GenBank/DDBJ whole genome shotgun (WGS) entry which is preliminary data.</text>
</comment>
<protein>
    <recommendedName>
        <fullName evidence="9">Ceramidase</fullName>
    </recommendedName>
</protein>
<feature type="transmembrane region" description="Helical" evidence="6">
    <location>
        <begin position="128"/>
        <end position="145"/>
    </location>
</feature>
<keyword evidence="8" id="KW-1185">Reference proteome</keyword>
<keyword evidence="5 6" id="KW-0472">Membrane</keyword>
<comment type="subcellular location">
    <subcellularLocation>
        <location evidence="1">Membrane</location>
        <topology evidence="1">Multi-pass membrane protein</topology>
    </subcellularLocation>
</comment>
<evidence type="ECO:0000256" key="2">
    <source>
        <dbReference type="ARBA" id="ARBA00022692"/>
    </source>
</evidence>
<feature type="transmembrane region" description="Helical" evidence="6">
    <location>
        <begin position="68"/>
        <end position="86"/>
    </location>
</feature>
<evidence type="ECO:0000256" key="6">
    <source>
        <dbReference type="SAM" id="Phobius"/>
    </source>
</evidence>
<dbReference type="OrthoDB" id="277121at2"/>
<dbReference type="GO" id="GO:0006672">
    <property type="term" value="P:ceramide metabolic process"/>
    <property type="evidence" value="ECO:0007669"/>
    <property type="project" value="InterPro"/>
</dbReference>
<feature type="transmembrane region" description="Helical" evidence="6">
    <location>
        <begin position="184"/>
        <end position="204"/>
    </location>
</feature>
<accession>A0A5C4N485</accession>
<keyword evidence="2 6" id="KW-0812">Transmembrane</keyword>
<evidence type="ECO:0000256" key="1">
    <source>
        <dbReference type="ARBA" id="ARBA00004141"/>
    </source>
</evidence>
<sequence length="217" mass="23485">MDPIDAYCERLGPGLSAEPVNALTNVAFLVAALVMWRRWPEPGICRVLSVLLAVIGLGSGLFHTFATPWAAAADTLPILAFILVYVHAVHRVIWGQGALAALAFSLCTVPWIAGLTLVFARLPGFEISAFYWPVPLLILLHAVLLRSRTPGTAAGFAAGACLLSMSLVLRSLDQVACQAFPLGTHFLWHLINAVMLAWMIEVLGRHGRALAMGRIRR</sequence>
<keyword evidence="4 6" id="KW-1133">Transmembrane helix</keyword>
<evidence type="ECO:0000256" key="3">
    <source>
        <dbReference type="ARBA" id="ARBA00022801"/>
    </source>
</evidence>
<dbReference type="AlphaFoldDB" id="A0A5C4N485"/>
<dbReference type="Proteomes" id="UP000305887">
    <property type="component" value="Unassembled WGS sequence"/>
</dbReference>
<feature type="transmembrane region" description="Helical" evidence="6">
    <location>
        <begin position="98"/>
        <end position="122"/>
    </location>
</feature>
<gene>
    <name evidence="7" type="ORF">FHG66_03220</name>
</gene>
<feature type="transmembrane region" description="Helical" evidence="6">
    <location>
        <begin position="43"/>
        <end position="62"/>
    </location>
</feature>
<name>A0A5C4N485_9RHOB</name>
<organism evidence="7 8">
    <name type="scientific">Rubellimicrobium rubrum</name>
    <dbReference type="NCBI Taxonomy" id="2585369"/>
    <lineage>
        <taxon>Bacteria</taxon>
        <taxon>Pseudomonadati</taxon>
        <taxon>Pseudomonadota</taxon>
        <taxon>Alphaproteobacteria</taxon>
        <taxon>Rhodobacterales</taxon>
        <taxon>Roseobacteraceae</taxon>
        <taxon>Rubellimicrobium</taxon>
    </lineage>
</organism>
<feature type="transmembrane region" description="Helical" evidence="6">
    <location>
        <begin position="152"/>
        <end position="172"/>
    </location>
</feature>